<evidence type="ECO:0000256" key="5">
    <source>
        <dbReference type="ARBA" id="ARBA00023136"/>
    </source>
</evidence>
<dbReference type="Pfam" id="PF11700">
    <property type="entry name" value="ATG22"/>
    <property type="match status" value="1"/>
</dbReference>
<evidence type="ECO:0000256" key="2">
    <source>
        <dbReference type="ARBA" id="ARBA00022448"/>
    </source>
</evidence>
<feature type="transmembrane region" description="Helical" evidence="6">
    <location>
        <begin position="239"/>
        <end position="261"/>
    </location>
</feature>
<dbReference type="PANTHER" id="PTHR23519">
    <property type="entry name" value="AUTOPHAGY-RELATED PROTEIN 22"/>
    <property type="match status" value="1"/>
</dbReference>
<reference evidence="8 9" key="1">
    <citation type="submission" date="2016-10" db="EMBL/GenBank/DDBJ databases">
        <authorList>
            <person name="de Groot N.N."/>
        </authorList>
    </citation>
    <scope>NUCLEOTIDE SEQUENCE [LARGE SCALE GENOMIC DNA]</scope>
    <source>
        <strain evidence="8 9">DSM 27630</strain>
    </source>
</reference>
<comment type="subcellular location">
    <subcellularLocation>
        <location evidence="1">Cell membrane</location>
        <topology evidence="1">Multi-pass membrane protein</topology>
    </subcellularLocation>
</comment>
<keyword evidence="3 6" id="KW-0812">Transmembrane</keyword>
<feature type="transmembrane region" description="Helical" evidence="6">
    <location>
        <begin position="273"/>
        <end position="294"/>
    </location>
</feature>
<organism evidence="8 9">
    <name type="scientific">Pisciglobus halotolerans</name>
    <dbReference type="NCBI Taxonomy" id="745365"/>
    <lineage>
        <taxon>Bacteria</taxon>
        <taxon>Bacillati</taxon>
        <taxon>Bacillota</taxon>
        <taxon>Bacilli</taxon>
        <taxon>Lactobacillales</taxon>
        <taxon>Carnobacteriaceae</taxon>
    </lineage>
</organism>
<dbReference type="InterPro" id="IPR050495">
    <property type="entry name" value="ATG22/LtaA_families"/>
</dbReference>
<keyword evidence="4 6" id="KW-1133">Transmembrane helix</keyword>
<dbReference type="InterPro" id="IPR024671">
    <property type="entry name" value="Atg22-like"/>
</dbReference>
<dbReference type="GO" id="GO:0005886">
    <property type="term" value="C:plasma membrane"/>
    <property type="evidence" value="ECO:0007669"/>
    <property type="project" value="UniProtKB-SubCell"/>
</dbReference>
<feature type="transmembrane region" description="Helical" evidence="6">
    <location>
        <begin position="364"/>
        <end position="387"/>
    </location>
</feature>
<feature type="transmembrane region" description="Helical" evidence="6">
    <location>
        <begin position="152"/>
        <end position="171"/>
    </location>
</feature>
<evidence type="ECO:0000313" key="8">
    <source>
        <dbReference type="EMBL" id="SFH86461.1"/>
    </source>
</evidence>
<name>A0A1I3DJ06_9LACT</name>
<evidence type="ECO:0000256" key="3">
    <source>
        <dbReference type="ARBA" id="ARBA00022692"/>
    </source>
</evidence>
<keyword evidence="2" id="KW-0813">Transport</keyword>
<dbReference type="OrthoDB" id="9768783at2"/>
<evidence type="ECO:0000256" key="6">
    <source>
        <dbReference type="SAM" id="Phobius"/>
    </source>
</evidence>
<proteinExistence type="predicted"/>
<gene>
    <name evidence="8" type="ORF">SAMN04489868_1393</name>
</gene>
<dbReference type="PANTHER" id="PTHR23519:SF1">
    <property type="entry name" value="AUTOPHAGY-RELATED PROTEIN 22"/>
    <property type="match status" value="1"/>
</dbReference>
<dbReference type="Proteomes" id="UP000198668">
    <property type="component" value="Unassembled WGS sequence"/>
</dbReference>
<feature type="transmembrane region" description="Helical" evidence="6">
    <location>
        <begin position="111"/>
        <end position="131"/>
    </location>
</feature>
<dbReference type="PROSITE" id="PS50850">
    <property type="entry name" value="MFS"/>
    <property type="match status" value="1"/>
</dbReference>
<evidence type="ECO:0000256" key="1">
    <source>
        <dbReference type="ARBA" id="ARBA00004651"/>
    </source>
</evidence>
<dbReference type="RefSeq" id="WP_092093401.1">
    <property type="nucleotide sequence ID" value="NZ_FOQE01000039.1"/>
</dbReference>
<evidence type="ECO:0000313" key="9">
    <source>
        <dbReference type="Proteomes" id="UP000198668"/>
    </source>
</evidence>
<feature type="transmembrane region" description="Helical" evidence="6">
    <location>
        <begin position="20"/>
        <end position="38"/>
    </location>
</feature>
<feature type="transmembrane region" description="Helical" evidence="6">
    <location>
        <begin position="303"/>
        <end position="320"/>
    </location>
</feature>
<dbReference type="EMBL" id="FOQE01000039">
    <property type="protein sequence ID" value="SFH86461.1"/>
    <property type="molecule type" value="Genomic_DNA"/>
</dbReference>
<sequence length="421" mass="46889">MDKITFKYTKAEKSWIMQDWANSAYSIMVTTAVFPLFFKAVAEGSGVSGADSTAYLGYANAISTFLVSISAPVLGTIADYKGLRNPLFTFGTLLGIFSTLGFAFVPSDKWLPLLFLYALSAIGIGVANIFYDGSLMDVTTLQRMDRVSSAGFGFGYIGSSIPFIIFIFFQLTQILPLSQMALIKWGFVLTSIWWFGFTLPYWKNVQQIHYIERQPQVVRSSFKRLWQTFRHIREYKNAFIFLLAYFFYIDGVGTIFKMATAVGSDIGLSSNDLIIVMLITQIVAFPFSILYGVLSKHYGNKRLIYTGILTYLLICVYALSLDSLTTFIILALLVGTAQGGIQSLSRSMFGQLIPSERSNEFFGFYNIFGKFAAVVGPLLMGIITQYTKNSLDGVFALIVLFIIGAIILHFVEEPVKPAAEN</sequence>
<dbReference type="GO" id="GO:0022857">
    <property type="term" value="F:transmembrane transporter activity"/>
    <property type="evidence" value="ECO:0007669"/>
    <property type="project" value="InterPro"/>
</dbReference>
<evidence type="ECO:0000256" key="4">
    <source>
        <dbReference type="ARBA" id="ARBA00022989"/>
    </source>
</evidence>
<dbReference type="InterPro" id="IPR020846">
    <property type="entry name" value="MFS_dom"/>
</dbReference>
<protein>
    <submittedName>
        <fullName evidence="8">MFS transporter, UMF1 family</fullName>
    </submittedName>
</protein>
<feature type="transmembrane region" description="Helical" evidence="6">
    <location>
        <begin position="183"/>
        <end position="202"/>
    </location>
</feature>
<dbReference type="AlphaFoldDB" id="A0A1I3DJ06"/>
<feature type="transmembrane region" description="Helical" evidence="6">
    <location>
        <begin position="393"/>
        <end position="411"/>
    </location>
</feature>
<dbReference type="Gene3D" id="1.20.1250.20">
    <property type="entry name" value="MFS general substrate transporter like domains"/>
    <property type="match status" value="1"/>
</dbReference>
<accession>A0A1I3DJ06</accession>
<keyword evidence="9" id="KW-1185">Reference proteome</keyword>
<feature type="transmembrane region" description="Helical" evidence="6">
    <location>
        <begin position="87"/>
        <end position="105"/>
    </location>
</feature>
<feature type="domain" description="Major facilitator superfamily (MFS) profile" evidence="7">
    <location>
        <begin position="237"/>
        <end position="421"/>
    </location>
</feature>
<dbReference type="SUPFAM" id="SSF103473">
    <property type="entry name" value="MFS general substrate transporter"/>
    <property type="match status" value="1"/>
</dbReference>
<keyword evidence="5 6" id="KW-0472">Membrane</keyword>
<dbReference type="InterPro" id="IPR036259">
    <property type="entry name" value="MFS_trans_sf"/>
</dbReference>
<evidence type="ECO:0000259" key="7">
    <source>
        <dbReference type="PROSITE" id="PS50850"/>
    </source>
</evidence>
<feature type="transmembrane region" description="Helical" evidence="6">
    <location>
        <begin position="58"/>
        <end position="80"/>
    </location>
</feature>